<gene>
    <name evidence="6" type="ORF">SAMN04488045_2486</name>
</gene>
<dbReference type="InterPro" id="IPR050330">
    <property type="entry name" value="Bact_OuterMem_StrucFunc"/>
</dbReference>
<dbReference type="Proteomes" id="UP000236752">
    <property type="component" value="Unassembled WGS sequence"/>
</dbReference>
<dbReference type="PANTHER" id="PTHR30329">
    <property type="entry name" value="STATOR ELEMENT OF FLAGELLAR MOTOR COMPLEX"/>
    <property type="match status" value="1"/>
</dbReference>
<name>A0A1H5Z8Y5_9RHOB</name>
<keyword evidence="3 4" id="KW-0472">Membrane</keyword>
<keyword evidence="4" id="KW-1133">Transmembrane helix</keyword>
<evidence type="ECO:0000256" key="2">
    <source>
        <dbReference type="ARBA" id="ARBA00022692"/>
    </source>
</evidence>
<dbReference type="RefSeq" id="WP_103910784.1">
    <property type="nucleotide sequence ID" value="NZ_FNUZ01000003.1"/>
</dbReference>
<dbReference type="EMBL" id="FNUZ01000003">
    <property type="protein sequence ID" value="SEG32801.1"/>
    <property type="molecule type" value="Genomic_DNA"/>
</dbReference>
<feature type="domain" description="Motility protein B-like N-terminal" evidence="5">
    <location>
        <begin position="14"/>
        <end position="65"/>
    </location>
</feature>
<keyword evidence="7" id="KW-1185">Reference proteome</keyword>
<dbReference type="Gene3D" id="3.30.1330.60">
    <property type="entry name" value="OmpA-like domain"/>
    <property type="match status" value="1"/>
</dbReference>
<keyword evidence="2 4" id="KW-0812">Transmembrane</keyword>
<sequence>MASGNESAPIIIKRKKVVAGDGHHGGAWKVAYADFVTAMMAFFMLMWLLNATTEKQRKGLADYFSPNISISRVSGGGEKDLRGDSVFAEDTLPQNGTGATDQKQSKFQSELIEDQRLHLSGAGPKTQEELDKILRATLVESLDGNSLMPHVSARFTDEGYAIRLNDLPTAELFDGTTPSDLLVKLSGALTEFAELTNQQIALKAGVASFPVVLDKDPTWSVSQARAEAFYTQLLDAGLNEARIARMTALGDRYPFQENPMNIRNNRLEFVLLK</sequence>
<accession>A0A1H5Z8Y5</accession>
<dbReference type="OrthoDB" id="7170686at2"/>
<evidence type="ECO:0000256" key="1">
    <source>
        <dbReference type="ARBA" id="ARBA00004370"/>
    </source>
</evidence>
<evidence type="ECO:0000313" key="6">
    <source>
        <dbReference type="EMBL" id="SEG32801.1"/>
    </source>
</evidence>
<proteinExistence type="predicted"/>
<comment type="subcellular location">
    <subcellularLocation>
        <location evidence="1">Membrane</location>
    </subcellularLocation>
</comment>
<evidence type="ECO:0000259" key="5">
    <source>
        <dbReference type="Pfam" id="PF13677"/>
    </source>
</evidence>
<dbReference type="InterPro" id="IPR036737">
    <property type="entry name" value="OmpA-like_sf"/>
</dbReference>
<dbReference type="Pfam" id="PF13677">
    <property type="entry name" value="MotB_plug"/>
    <property type="match status" value="1"/>
</dbReference>
<evidence type="ECO:0000256" key="3">
    <source>
        <dbReference type="ARBA" id="ARBA00023136"/>
    </source>
</evidence>
<dbReference type="AlphaFoldDB" id="A0A1H5Z8Y5"/>
<organism evidence="6 7">
    <name type="scientific">Thalassococcus halodurans</name>
    <dbReference type="NCBI Taxonomy" id="373675"/>
    <lineage>
        <taxon>Bacteria</taxon>
        <taxon>Pseudomonadati</taxon>
        <taxon>Pseudomonadota</taxon>
        <taxon>Alphaproteobacteria</taxon>
        <taxon>Rhodobacterales</taxon>
        <taxon>Roseobacteraceae</taxon>
        <taxon>Thalassococcus</taxon>
    </lineage>
</organism>
<dbReference type="SUPFAM" id="SSF103088">
    <property type="entry name" value="OmpA-like"/>
    <property type="match status" value="1"/>
</dbReference>
<dbReference type="InterPro" id="IPR025713">
    <property type="entry name" value="MotB-like_N_dom"/>
</dbReference>
<protein>
    <submittedName>
        <fullName evidence="6">Chemotaxis protein MotB</fullName>
    </submittedName>
</protein>
<evidence type="ECO:0000313" key="7">
    <source>
        <dbReference type="Proteomes" id="UP000236752"/>
    </source>
</evidence>
<reference evidence="6 7" key="1">
    <citation type="submission" date="2016-10" db="EMBL/GenBank/DDBJ databases">
        <authorList>
            <person name="de Groot N.N."/>
        </authorList>
    </citation>
    <scope>NUCLEOTIDE SEQUENCE [LARGE SCALE GENOMIC DNA]</scope>
    <source>
        <strain evidence="6 7">DSM 26915</strain>
    </source>
</reference>
<dbReference type="PANTHER" id="PTHR30329:SF21">
    <property type="entry name" value="LIPOPROTEIN YIAD-RELATED"/>
    <property type="match status" value="1"/>
</dbReference>
<evidence type="ECO:0000256" key="4">
    <source>
        <dbReference type="SAM" id="Phobius"/>
    </source>
</evidence>
<feature type="transmembrane region" description="Helical" evidence="4">
    <location>
        <begin position="30"/>
        <end position="49"/>
    </location>
</feature>
<dbReference type="GO" id="GO:0016020">
    <property type="term" value="C:membrane"/>
    <property type="evidence" value="ECO:0007669"/>
    <property type="project" value="UniProtKB-SubCell"/>
</dbReference>